<dbReference type="EMBL" id="GANO01004611">
    <property type="protein sequence ID" value="JAB55260.1"/>
    <property type="molecule type" value="mRNA"/>
</dbReference>
<dbReference type="Pfam" id="PF15798">
    <property type="entry name" value="PRAS"/>
    <property type="match status" value="1"/>
</dbReference>
<feature type="region of interest" description="Disordered" evidence="1">
    <location>
        <begin position="204"/>
        <end position="291"/>
    </location>
</feature>
<sequence>AIGPIKQLKINTELNPLIQSIDNIDTNWRLINCINCRQFVYATNLNDGTHLINSTLLTNQDEINNLKLSDNYSPIYRILLNPNTINFTTYFEKLQNKNSVAGIINTDHHQPRAKVLAQQLQEFMEKETAAADERILRYSEQQFQMLKLLRERAEQEYQILINLINQQVPEIIATTTTTTNLDTDESDLINNKLNVGEIKVTTTATTISSPSSTTESTLETPPATPEYQQPMSVGNSPPLTINDNKVQQRQPTTAINNKTTSKLTATNNNFNNNNNNKGAINKHSSTNNSHNRNFQQHQNIVKSSSDSYDSDFIFDIDGMDIPLSNQDKSPLSADFTDTEEDYEFDESNRSNEDGVFIPRTLGRQNSSIAKSLPISMPAVNMPFRTAEEDLEEAPEDNVDIAASIKALARSVHGDTVFGDLPRPRFSTQI</sequence>
<feature type="compositionally biased region" description="Polar residues" evidence="1">
    <location>
        <begin position="227"/>
        <end position="266"/>
    </location>
</feature>
<feature type="compositionally biased region" description="Low complexity" evidence="1">
    <location>
        <begin position="204"/>
        <end position="221"/>
    </location>
</feature>
<feature type="compositionally biased region" description="Polar residues" evidence="1">
    <location>
        <begin position="282"/>
        <end position="291"/>
    </location>
</feature>
<feature type="non-terminal residue" evidence="2">
    <location>
        <position position="1"/>
    </location>
</feature>
<accession>U5ESZ1</accession>
<dbReference type="InterPro" id="IPR026682">
    <property type="entry name" value="AKT1S1"/>
</dbReference>
<dbReference type="PANTHER" id="PTHR21844">
    <property type="entry name" value="AKT1 SUBSTRATE 1 PROTEIN"/>
    <property type="match status" value="1"/>
</dbReference>
<dbReference type="AlphaFoldDB" id="U5ESZ1"/>
<protein>
    <submittedName>
        <fullName evidence="2">Putative lobe</fullName>
    </submittedName>
</protein>
<dbReference type="PANTHER" id="PTHR21844:SF2">
    <property type="entry name" value="PROLINE-RICH AKT1 SUBSTRATE 1"/>
    <property type="match status" value="1"/>
</dbReference>
<proteinExistence type="evidence at transcript level"/>
<feature type="compositionally biased region" description="Low complexity" evidence="1">
    <location>
        <begin position="267"/>
        <end position="276"/>
    </location>
</feature>
<name>U5ESZ1_9DIPT</name>
<dbReference type="GO" id="GO:0048011">
    <property type="term" value="P:neurotrophin TRK receptor signaling pathway"/>
    <property type="evidence" value="ECO:0007669"/>
    <property type="project" value="InterPro"/>
</dbReference>
<reference evidence="2" key="1">
    <citation type="journal article" date="2014" name="Insect Biochem. Mol. Biol.">
        <title>An insight into the sialome of the frog biting fly, Corethrella appendiculata.</title>
        <authorList>
            <person name="Ribeiro J.M.C."/>
            <person name="Chagas A.C."/>
            <person name="Pham V.M."/>
            <person name="Lounibos L.P."/>
            <person name="Calvo E."/>
        </authorList>
    </citation>
    <scope>NUCLEOTIDE SEQUENCE</scope>
    <source>
        <tissue evidence="2">Salivary glands</tissue>
    </source>
</reference>
<evidence type="ECO:0000256" key="1">
    <source>
        <dbReference type="SAM" id="MobiDB-lite"/>
    </source>
</evidence>
<dbReference type="GO" id="GO:0032007">
    <property type="term" value="P:negative regulation of TOR signaling"/>
    <property type="evidence" value="ECO:0007669"/>
    <property type="project" value="InterPro"/>
</dbReference>
<dbReference type="GO" id="GO:0005737">
    <property type="term" value="C:cytoplasm"/>
    <property type="evidence" value="ECO:0007669"/>
    <property type="project" value="TreeGrafter"/>
</dbReference>
<organism evidence="2">
    <name type="scientific">Corethrella appendiculata</name>
    <dbReference type="NCBI Taxonomy" id="1370023"/>
    <lineage>
        <taxon>Eukaryota</taxon>
        <taxon>Metazoa</taxon>
        <taxon>Ecdysozoa</taxon>
        <taxon>Arthropoda</taxon>
        <taxon>Hexapoda</taxon>
        <taxon>Insecta</taxon>
        <taxon>Pterygota</taxon>
        <taxon>Neoptera</taxon>
        <taxon>Endopterygota</taxon>
        <taxon>Diptera</taxon>
        <taxon>Nematocera</taxon>
        <taxon>Culicoidea</taxon>
        <taxon>Chaoboridae</taxon>
        <taxon>Corethrella</taxon>
    </lineage>
</organism>
<evidence type="ECO:0000313" key="2">
    <source>
        <dbReference type="EMBL" id="JAB55260.1"/>
    </source>
</evidence>